<dbReference type="Proteomes" id="UP001229421">
    <property type="component" value="Unassembled WGS sequence"/>
</dbReference>
<keyword evidence="2" id="KW-1185">Reference proteome</keyword>
<sequence>MDHEEIRNELLAIIQRNKDLERLSVYDQRSRSILTYNRGDDYLYVLMRASGLYLHITEKIITPGQVSVKMLLITEFFVNFNLITELMSNSIRAEPTDTSVCKSLSSF</sequence>
<reference evidence="1" key="1">
    <citation type="journal article" date="2023" name="bioRxiv">
        <title>Improved chromosome-level genome assembly for marigold (Tagetes erecta).</title>
        <authorList>
            <person name="Jiang F."/>
            <person name="Yuan L."/>
            <person name="Wang S."/>
            <person name="Wang H."/>
            <person name="Xu D."/>
            <person name="Wang A."/>
            <person name="Fan W."/>
        </authorList>
    </citation>
    <scope>NUCLEOTIDE SEQUENCE</scope>
    <source>
        <strain evidence="1">WSJ</strain>
        <tissue evidence="1">Leaf</tissue>
    </source>
</reference>
<evidence type="ECO:0000313" key="1">
    <source>
        <dbReference type="EMBL" id="KAK1415050.1"/>
    </source>
</evidence>
<accession>A0AAD8NGB1</accession>
<evidence type="ECO:0000313" key="2">
    <source>
        <dbReference type="Proteomes" id="UP001229421"/>
    </source>
</evidence>
<dbReference type="AlphaFoldDB" id="A0AAD8NGB1"/>
<protein>
    <submittedName>
        <fullName evidence="1">Uncharacterized protein</fullName>
    </submittedName>
</protein>
<proteinExistence type="predicted"/>
<dbReference type="EMBL" id="JAUHHV010000008">
    <property type="protein sequence ID" value="KAK1415050.1"/>
    <property type="molecule type" value="Genomic_DNA"/>
</dbReference>
<gene>
    <name evidence="1" type="ORF">QVD17_30820</name>
</gene>
<name>A0AAD8NGB1_TARER</name>
<comment type="caution">
    <text evidence="1">The sequence shown here is derived from an EMBL/GenBank/DDBJ whole genome shotgun (WGS) entry which is preliminary data.</text>
</comment>
<organism evidence="1 2">
    <name type="scientific">Tagetes erecta</name>
    <name type="common">African marigold</name>
    <dbReference type="NCBI Taxonomy" id="13708"/>
    <lineage>
        <taxon>Eukaryota</taxon>
        <taxon>Viridiplantae</taxon>
        <taxon>Streptophyta</taxon>
        <taxon>Embryophyta</taxon>
        <taxon>Tracheophyta</taxon>
        <taxon>Spermatophyta</taxon>
        <taxon>Magnoliopsida</taxon>
        <taxon>eudicotyledons</taxon>
        <taxon>Gunneridae</taxon>
        <taxon>Pentapetalae</taxon>
        <taxon>asterids</taxon>
        <taxon>campanulids</taxon>
        <taxon>Asterales</taxon>
        <taxon>Asteraceae</taxon>
        <taxon>Asteroideae</taxon>
        <taxon>Heliantheae alliance</taxon>
        <taxon>Tageteae</taxon>
        <taxon>Tagetes</taxon>
    </lineage>
</organism>